<keyword evidence="1" id="KW-0812">Transmembrane</keyword>
<feature type="domain" description="YcxB-like C-terminal" evidence="2">
    <location>
        <begin position="99"/>
        <end position="160"/>
    </location>
</feature>
<gene>
    <name evidence="3" type="ORF">EDD59_11663</name>
</gene>
<feature type="transmembrane region" description="Helical" evidence="1">
    <location>
        <begin position="31"/>
        <end position="49"/>
    </location>
</feature>
<dbReference type="RefSeq" id="WP_132382085.1">
    <property type="nucleotide sequence ID" value="NZ_DAIRMY010000011.1"/>
</dbReference>
<name>A0A4R3K4G9_9FIRM</name>
<reference evidence="3 4" key="1">
    <citation type="submission" date="2019-03" db="EMBL/GenBank/DDBJ databases">
        <title>Genomic Encyclopedia of Type Strains, Phase IV (KMG-IV): sequencing the most valuable type-strain genomes for metagenomic binning, comparative biology and taxonomic classification.</title>
        <authorList>
            <person name="Goeker M."/>
        </authorList>
    </citation>
    <scope>NUCLEOTIDE SEQUENCE [LARGE SCALE GENOMIC DNA]</scope>
    <source>
        <strain evidence="3 4">DSM 29489</strain>
    </source>
</reference>
<dbReference type="EMBL" id="SLZZ01000016">
    <property type="protein sequence ID" value="TCS77580.1"/>
    <property type="molecule type" value="Genomic_DNA"/>
</dbReference>
<feature type="transmembrane region" description="Helical" evidence="1">
    <location>
        <begin position="55"/>
        <end position="72"/>
    </location>
</feature>
<keyword evidence="1" id="KW-0472">Membrane</keyword>
<protein>
    <recommendedName>
        <fullName evidence="2">YcxB-like C-terminal domain-containing protein</fullName>
    </recommendedName>
</protein>
<keyword evidence="1" id="KW-1133">Transmembrane helix</keyword>
<proteinExistence type="predicted"/>
<evidence type="ECO:0000313" key="4">
    <source>
        <dbReference type="Proteomes" id="UP000295726"/>
    </source>
</evidence>
<accession>A0A4R3K4G9</accession>
<keyword evidence="4" id="KW-1185">Reference proteome</keyword>
<comment type="caution">
    <text evidence="3">The sequence shown here is derived from an EMBL/GenBank/DDBJ whole genome shotgun (WGS) entry which is preliminary data.</text>
</comment>
<dbReference type="InterPro" id="IPR025588">
    <property type="entry name" value="YcxB-like_C"/>
</dbReference>
<dbReference type="Proteomes" id="UP000295726">
    <property type="component" value="Unassembled WGS sequence"/>
</dbReference>
<organism evidence="3 4">
    <name type="scientific">Muricomes intestini</name>
    <dbReference type="NCBI Taxonomy" id="1796634"/>
    <lineage>
        <taxon>Bacteria</taxon>
        <taxon>Bacillati</taxon>
        <taxon>Bacillota</taxon>
        <taxon>Clostridia</taxon>
        <taxon>Lachnospirales</taxon>
        <taxon>Lachnospiraceae</taxon>
        <taxon>Muricomes</taxon>
    </lineage>
</organism>
<evidence type="ECO:0000256" key="1">
    <source>
        <dbReference type="SAM" id="Phobius"/>
    </source>
</evidence>
<sequence length="204" mass="23743">MSALYKVKTTHTKQVLKDFIKFTYKVKNPKASLRLYTLAGCFFVIAATFKDFKAAMLISAAIGIFIFLFTLFRHKIALFRLKRNDQTYKQQSEILFSFDMGGFIIETNGVSTGEKIKYSKITSFYRDTRNYYIGVNDAELHVLPYSDFKLGNVKDFTAFIKSKTGKEVMEIKIPLKEQIQRMQRAIKLSEEQHDQQIAEKRKKN</sequence>
<dbReference type="Pfam" id="PF14317">
    <property type="entry name" value="YcxB"/>
    <property type="match status" value="1"/>
</dbReference>
<evidence type="ECO:0000259" key="2">
    <source>
        <dbReference type="Pfam" id="PF14317"/>
    </source>
</evidence>
<evidence type="ECO:0000313" key="3">
    <source>
        <dbReference type="EMBL" id="TCS77580.1"/>
    </source>
</evidence>
<dbReference type="AlphaFoldDB" id="A0A4R3K4G9"/>
<dbReference type="OrthoDB" id="1983321at2"/>